<keyword evidence="1" id="KW-0378">Hydrolase</keyword>
<dbReference type="Pfam" id="PF03416">
    <property type="entry name" value="Peptidase_C54"/>
    <property type="match status" value="1"/>
</dbReference>
<evidence type="ECO:0000313" key="5">
    <source>
        <dbReference type="Proteomes" id="UP001218188"/>
    </source>
</evidence>
<name>A0AAD6WUE6_9AGAR</name>
<comment type="similarity">
    <text evidence="1">Belongs to the peptidase C54 family.</text>
</comment>
<feature type="domain" description="Peptidase C54 catalytic" evidence="3">
    <location>
        <begin position="50"/>
        <end position="87"/>
    </location>
</feature>
<evidence type="ECO:0000256" key="1">
    <source>
        <dbReference type="RuleBase" id="RU363115"/>
    </source>
</evidence>
<keyword evidence="5" id="KW-1185">Reference proteome</keyword>
<feature type="compositionally biased region" description="Low complexity" evidence="2">
    <location>
        <begin position="25"/>
        <end position="34"/>
    </location>
</feature>
<reference evidence="4" key="1">
    <citation type="submission" date="2023-03" db="EMBL/GenBank/DDBJ databases">
        <title>Massive genome expansion in bonnet fungi (Mycena s.s.) driven by repeated elements and novel gene families across ecological guilds.</title>
        <authorList>
            <consortium name="Lawrence Berkeley National Laboratory"/>
            <person name="Harder C.B."/>
            <person name="Miyauchi S."/>
            <person name="Viragh M."/>
            <person name="Kuo A."/>
            <person name="Thoen E."/>
            <person name="Andreopoulos B."/>
            <person name="Lu D."/>
            <person name="Skrede I."/>
            <person name="Drula E."/>
            <person name="Henrissat B."/>
            <person name="Morin E."/>
            <person name="Kohler A."/>
            <person name="Barry K."/>
            <person name="LaButti K."/>
            <person name="Morin E."/>
            <person name="Salamov A."/>
            <person name="Lipzen A."/>
            <person name="Mereny Z."/>
            <person name="Hegedus B."/>
            <person name="Baldrian P."/>
            <person name="Stursova M."/>
            <person name="Weitz H."/>
            <person name="Taylor A."/>
            <person name="Grigoriev I.V."/>
            <person name="Nagy L.G."/>
            <person name="Martin F."/>
            <person name="Kauserud H."/>
        </authorList>
    </citation>
    <scope>NUCLEOTIDE SEQUENCE</scope>
    <source>
        <strain evidence="4">CBHHK200</strain>
    </source>
</reference>
<dbReference type="GO" id="GO:0008234">
    <property type="term" value="F:cysteine-type peptidase activity"/>
    <property type="evidence" value="ECO:0007669"/>
    <property type="project" value="InterPro"/>
</dbReference>
<keyword evidence="1" id="KW-0645">Protease</keyword>
<dbReference type="GO" id="GO:0005737">
    <property type="term" value="C:cytoplasm"/>
    <property type="evidence" value="ECO:0007669"/>
    <property type="project" value="UniProtKB-SubCell"/>
</dbReference>
<feature type="region of interest" description="Disordered" evidence="2">
    <location>
        <begin position="184"/>
        <end position="213"/>
    </location>
</feature>
<feature type="region of interest" description="Disordered" evidence="2">
    <location>
        <begin position="282"/>
        <end position="309"/>
    </location>
</feature>
<dbReference type="EC" id="3.4.22.-" evidence="1"/>
<organism evidence="4 5">
    <name type="scientific">Mycena alexandri</name>
    <dbReference type="NCBI Taxonomy" id="1745969"/>
    <lineage>
        <taxon>Eukaryota</taxon>
        <taxon>Fungi</taxon>
        <taxon>Dikarya</taxon>
        <taxon>Basidiomycota</taxon>
        <taxon>Agaricomycotina</taxon>
        <taxon>Agaricomycetes</taxon>
        <taxon>Agaricomycetidae</taxon>
        <taxon>Agaricales</taxon>
        <taxon>Marasmiineae</taxon>
        <taxon>Mycenaceae</taxon>
        <taxon>Mycena</taxon>
    </lineage>
</organism>
<gene>
    <name evidence="4" type="ORF">C8F04DRAFT_1271039</name>
</gene>
<comment type="subcellular location">
    <subcellularLocation>
        <location evidence="1">Nucleus</location>
    </subcellularLocation>
    <subcellularLocation>
        <location evidence="1">Cytoplasm</location>
    </subcellularLocation>
</comment>
<feature type="region of interest" description="Disordered" evidence="2">
    <location>
        <begin position="227"/>
        <end position="267"/>
    </location>
</feature>
<keyword evidence="1" id="KW-0963">Cytoplasm</keyword>
<dbReference type="SUPFAM" id="SSF54001">
    <property type="entry name" value="Cysteine proteinases"/>
    <property type="match status" value="1"/>
</dbReference>
<evidence type="ECO:0000313" key="4">
    <source>
        <dbReference type="EMBL" id="KAJ7023796.1"/>
    </source>
</evidence>
<dbReference type="EMBL" id="JARJCM010000182">
    <property type="protein sequence ID" value="KAJ7023796.1"/>
    <property type="molecule type" value="Genomic_DNA"/>
</dbReference>
<feature type="compositionally biased region" description="Basic and acidic residues" evidence="2">
    <location>
        <begin position="294"/>
        <end position="304"/>
    </location>
</feature>
<sequence>MSPDFGRSRGASAGHSPMTEDELVLRLTTPTLPRAISPGARSRLPRRHSTRAHSAAELRTLHCERVRKMPMSGLDPSMLIGFVCRDRFAEEGEGAVPRTIFAIVDEPPTWPGADDDDDMCLENGDGDGDSLHITRLACGVERLPPPSRTRTPTTAPTPPPTRHPLPAPAAARLARRWTRMRTPVAPITPLPGSRFDLGGGPTPAASAAKGKSKTAGDAYAELEGDDSFVDAGGEIDDWIDPVSQGPPSPKNASSKSKGKGKSTKAVPMPSVHYPFSVSVEDGAGVGPAMPASPPHREREQERQRNVTRAGGRIMGQRMHTARARDGEDAERRCTWGADRGLSRVLRGLHVLVLVFDFGFDPLSPRISITLLDLHYHIFRLIASSPSSRQTRHSEGDRKSGDRFFWPRVGLTFGGKTLTQFGAVWPKYNPQNQNNLRMTDFSFVRVTTMTQLIDAPAGKFRPGS</sequence>
<comment type="caution">
    <text evidence="4">The sequence shown here is derived from an EMBL/GenBank/DDBJ whole genome shotgun (WGS) entry which is preliminary data.</text>
</comment>
<evidence type="ECO:0000256" key="2">
    <source>
        <dbReference type="SAM" id="MobiDB-lite"/>
    </source>
</evidence>
<dbReference type="InterPro" id="IPR046792">
    <property type="entry name" value="Peptidase_C54_cat"/>
</dbReference>
<comment type="function">
    <text evidence="1">Required for selective autophagic degradation of the nucleus (nucleophagy) as well as for mitophagy which contributes to regulate mitochondrial quantity and quality by eliminating the mitochondria to a basal level to fulfill cellular energy requirements and preventing excess ROS production.</text>
</comment>
<proteinExistence type="inferred from homology"/>
<keyword evidence="1" id="KW-0539">Nucleus</keyword>
<protein>
    <recommendedName>
        <fullName evidence="1">Cysteine protease</fullName>
        <ecNumber evidence="1">3.4.22.-</ecNumber>
    </recommendedName>
</protein>
<dbReference type="GO" id="GO:0019786">
    <property type="term" value="F:protein-phosphatidylethanolamide deconjugating activity"/>
    <property type="evidence" value="ECO:0007669"/>
    <property type="project" value="InterPro"/>
</dbReference>
<feature type="compositionally biased region" description="Low complexity" evidence="2">
    <location>
        <begin position="202"/>
        <end position="213"/>
    </location>
</feature>
<feature type="region of interest" description="Disordered" evidence="2">
    <location>
        <begin position="1"/>
        <end position="55"/>
    </location>
</feature>
<evidence type="ECO:0000259" key="3">
    <source>
        <dbReference type="Pfam" id="PF03416"/>
    </source>
</evidence>
<accession>A0AAD6WUE6</accession>
<dbReference type="InterPro" id="IPR038765">
    <property type="entry name" value="Papain-like_cys_pep_sf"/>
</dbReference>
<dbReference type="AlphaFoldDB" id="A0AAD6WUE6"/>
<dbReference type="GO" id="GO:0005634">
    <property type="term" value="C:nucleus"/>
    <property type="evidence" value="ECO:0007669"/>
    <property type="project" value="UniProtKB-SubCell"/>
</dbReference>
<dbReference type="GO" id="GO:0006508">
    <property type="term" value="P:proteolysis"/>
    <property type="evidence" value="ECO:0007669"/>
    <property type="project" value="UniProtKB-KW"/>
</dbReference>
<feature type="region of interest" description="Disordered" evidence="2">
    <location>
        <begin position="142"/>
        <end position="166"/>
    </location>
</feature>
<feature type="compositionally biased region" description="Pro residues" evidence="2">
    <location>
        <begin position="155"/>
        <end position="166"/>
    </location>
</feature>
<dbReference type="Proteomes" id="UP001218188">
    <property type="component" value="Unassembled WGS sequence"/>
</dbReference>
<feature type="compositionally biased region" description="Acidic residues" evidence="2">
    <location>
        <begin position="227"/>
        <end position="239"/>
    </location>
</feature>